<keyword evidence="2" id="KW-0288">FMN</keyword>
<dbReference type="AlphaFoldDB" id="A0A4R4QIL3"/>
<dbReference type="Pfam" id="PF00296">
    <property type="entry name" value="Bac_luciferase"/>
    <property type="match status" value="1"/>
</dbReference>
<proteinExistence type="predicted"/>
<accession>A0A4R4QIL3</accession>
<dbReference type="PANTHER" id="PTHR42847:SF4">
    <property type="entry name" value="ALKANESULFONATE MONOOXYGENASE-RELATED"/>
    <property type="match status" value="1"/>
</dbReference>
<dbReference type="PANTHER" id="PTHR42847">
    <property type="entry name" value="ALKANESULFONATE MONOOXYGENASE"/>
    <property type="match status" value="1"/>
</dbReference>
<dbReference type="GO" id="GO:0008726">
    <property type="term" value="F:alkanesulfonate monooxygenase activity"/>
    <property type="evidence" value="ECO:0007669"/>
    <property type="project" value="TreeGrafter"/>
</dbReference>
<keyword evidence="4" id="KW-0503">Monooxygenase</keyword>
<keyword evidence="1" id="KW-0285">Flavoprotein</keyword>
<evidence type="ECO:0000256" key="3">
    <source>
        <dbReference type="ARBA" id="ARBA00023002"/>
    </source>
</evidence>
<sequence>MRLGVLLLPEVGWQVAQDQWRMVEDLGFDAGWTIDHLFWRTLRDGPWFSTFPWLCAAATATDRLSLGVLVTSPTFRHPVLVAKDAIAIDDISGGRFALGLGAGSAGAGDADVIEPVLPARQRADRFEEFVEVTDLLLREPLASYNGSYYTVKDARNFPGCVQSPRVPLCIAAAGPRGMRLAARHGDAWVCCGPVDLAAGGTPELFLTAVQEQSRQLSRECTAIGRDPAALRRILVLTEMADPLPRSVDLFVERATEYARAGITDLVVPIPRPSGVHQGDPGLLAELASTALPLLRELSSSRETT</sequence>
<dbReference type="OrthoDB" id="7374740at2"/>
<dbReference type="InterPro" id="IPR011251">
    <property type="entry name" value="Luciferase-like_dom"/>
</dbReference>
<dbReference type="InterPro" id="IPR050172">
    <property type="entry name" value="SsuD_RutA_monooxygenase"/>
</dbReference>
<evidence type="ECO:0000259" key="5">
    <source>
        <dbReference type="Pfam" id="PF00296"/>
    </source>
</evidence>
<evidence type="ECO:0000313" key="7">
    <source>
        <dbReference type="Proteomes" id="UP000295075"/>
    </source>
</evidence>
<protein>
    <submittedName>
        <fullName evidence="6">LLM class flavin-dependent oxidoreductase</fullName>
    </submittedName>
</protein>
<keyword evidence="7" id="KW-1185">Reference proteome</keyword>
<dbReference type="EMBL" id="SMKA01000002">
    <property type="protein sequence ID" value="TDC35507.1"/>
    <property type="molecule type" value="Genomic_DNA"/>
</dbReference>
<evidence type="ECO:0000256" key="1">
    <source>
        <dbReference type="ARBA" id="ARBA00022630"/>
    </source>
</evidence>
<organism evidence="6 7">
    <name type="scientific">Kribbella albertanoniae</name>
    <dbReference type="NCBI Taxonomy" id="1266829"/>
    <lineage>
        <taxon>Bacteria</taxon>
        <taxon>Bacillati</taxon>
        <taxon>Actinomycetota</taxon>
        <taxon>Actinomycetes</taxon>
        <taxon>Propionibacteriales</taxon>
        <taxon>Kribbellaceae</taxon>
        <taxon>Kribbella</taxon>
    </lineage>
</organism>
<name>A0A4R4QIL3_9ACTN</name>
<gene>
    <name evidence="6" type="ORF">E1261_01190</name>
</gene>
<evidence type="ECO:0000256" key="2">
    <source>
        <dbReference type="ARBA" id="ARBA00022643"/>
    </source>
</evidence>
<evidence type="ECO:0000313" key="6">
    <source>
        <dbReference type="EMBL" id="TDC35507.1"/>
    </source>
</evidence>
<evidence type="ECO:0000256" key="4">
    <source>
        <dbReference type="ARBA" id="ARBA00023033"/>
    </source>
</evidence>
<dbReference type="InterPro" id="IPR036661">
    <property type="entry name" value="Luciferase-like_sf"/>
</dbReference>
<dbReference type="SUPFAM" id="SSF51679">
    <property type="entry name" value="Bacterial luciferase-like"/>
    <property type="match status" value="1"/>
</dbReference>
<keyword evidence="3" id="KW-0560">Oxidoreductase</keyword>
<reference evidence="6 7" key="1">
    <citation type="submission" date="2019-03" db="EMBL/GenBank/DDBJ databases">
        <title>Draft genome sequences of novel Actinobacteria.</title>
        <authorList>
            <person name="Sahin N."/>
            <person name="Ay H."/>
            <person name="Saygin H."/>
        </authorList>
    </citation>
    <scope>NUCLEOTIDE SEQUENCE [LARGE SCALE GENOMIC DNA]</scope>
    <source>
        <strain evidence="6 7">JCM 30547</strain>
    </source>
</reference>
<dbReference type="Proteomes" id="UP000295075">
    <property type="component" value="Unassembled WGS sequence"/>
</dbReference>
<dbReference type="GO" id="GO:0046306">
    <property type="term" value="P:alkanesulfonate catabolic process"/>
    <property type="evidence" value="ECO:0007669"/>
    <property type="project" value="TreeGrafter"/>
</dbReference>
<dbReference type="Gene3D" id="3.20.20.30">
    <property type="entry name" value="Luciferase-like domain"/>
    <property type="match status" value="1"/>
</dbReference>
<feature type="domain" description="Luciferase-like" evidence="5">
    <location>
        <begin position="1"/>
        <end position="196"/>
    </location>
</feature>
<comment type="caution">
    <text evidence="6">The sequence shown here is derived from an EMBL/GenBank/DDBJ whole genome shotgun (WGS) entry which is preliminary data.</text>
</comment>
<dbReference type="RefSeq" id="WP_132400333.1">
    <property type="nucleotide sequence ID" value="NZ_SMKA01000002.1"/>
</dbReference>